<dbReference type="RefSeq" id="WP_120736432.1">
    <property type="nucleotide sequence ID" value="NZ_CP032568.1"/>
</dbReference>
<evidence type="ECO:0000313" key="3">
    <source>
        <dbReference type="EMBL" id="AYF74513.1"/>
    </source>
</evidence>
<dbReference type="KEGG" id="nyu:D7D52_12305"/>
<feature type="transmembrane region" description="Helical" evidence="2">
    <location>
        <begin position="433"/>
        <end position="454"/>
    </location>
</feature>
<feature type="region of interest" description="Disordered" evidence="1">
    <location>
        <begin position="221"/>
        <end position="269"/>
    </location>
</feature>
<accession>A0A386ZBH4</accession>
<organism evidence="3 4">
    <name type="scientific">Nocardia yunnanensis</name>
    <dbReference type="NCBI Taxonomy" id="2382165"/>
    <lineage>
        <taxon>Bacteria</taxon>
        <taxon>Bacillati</taxon>
        <taxon>Actinomycetota</taxon>
        <taxon>Actinomycetes</taxon>
        <taxon>Mycobacteriales</taxon>
        <taxon>Nocardiaceae</taxon>
        <taxon>Nocardia</taxon>
    </lineage>
</organism>
<feature type="compositionally biased region" description="Low complexity" evidence="1">
    <location>
        <begin position="474"/>
        <end position="486"/>
    </location>
</feature>
<proteinExistence type="predicted"/>
<evidence type="ECO:0000256" key="1">
    <source>
        <dbReference type="SAM" id="MobiDB-lite"/>
    </source>
</evidence>
<reference evidence="3 4" key="1">
    <citation type="submission" date="2018-09" db="EMBL/GenBank/DDBJ databases">
        <title>Nocardia yunnanensis sp. nov., an actinomycete isolated from a soil sample.</title>
        <authorList>
            <person name="Zhang J."/>
        </authorList>
    </citation>
    <scope>NUCLEOTIDE SEQUENCE [LARGE SCALE GENOMIC DNA]</scope>
    <source>
        <strain evidence="3 4">CFHS0054</strain>
    </source>
</reference>
<feature type="compositionally biased region" description="Pro residues" evidence="1">
    <location>
        <begin position="302"/>
        <end position="317"/>
    </location>
</feature>
<dbReference type="OrthoDB" id="4555432at2"/>
<feature type="compositionally biased region" description="Gly residues" evidence="1">
    <location>
        <begin position="386"/>
        <end position="409"/>
    </location>
</feature>
<feature type="region of interest" description="Disordered" evidence="1">
    <location>
        <begin position="288"/>
        <end position="427"/>
    </location>
</feature>
<dbReference type="AlphaFoldDB" id="A0A386ZBH4"/>
<evidence type="ECO:0000256" key="2">
    <source>
        <dbReference type="SAM" id="Phobius"/>
    </source>
</evidence>
<protein>
    <submittedName>
        <fullName evidence="3">Uncharacterized protein</fullName>
    </submittedName>
</protein>
<feature type="compositionally biased region" description="Low complexity" evidence="1">
    <location>
        <begin position="362"/>
        <end position="385"/>
    </location>
</feature>
<dbReference type="Proteomes" id="UP000267164">
    <property type="component" value="Chromosome"/>
</dbReference>
<keyword evidence="4" id="KW-1185">Reference proteome</keyword>
<keyword evidence="2" id="KW-0812">Transmembrane</keyword>
<name>A0A386ZBH4_9NOCA</name>
<evidence type="ECO:0000313" key="4">
    <source>
        <dbReference type="Proteomes" id="UP000267164"/>
    </source>
</evidence>
<gene>
    <name evidence="3" type="ORF">D7D52_12305</name>
</gene>
<feature type="region of interest" description="Disordered" evidence="1">
    <location>
        <begin position="458"/>
        <end position="486"/>
    </location>
</feature>
<dbReference type="EMBL" id="CP032568">
    <property type="protein sequence ID" value="AYF74513.1"/>
    <property type="molecule type" value="Genomic_DNA"/>
</dbReference>
<keyword evidence="2" id="KW-1133">Transmembrane helix</keyword>
<keyword evidence="2" id="KW-0472">Membrane</keyword>
<sequence>MLVKVRNDDPSRLSSTERTVVNWLKSWSGPHAVPGIAVVQCQDADVVVWTPQTCVVVGVHGFTERVTGTLTCAQGQPWTVDGKPAPIDGDADPLERVRRQTVELAGQLRAAPGREQVPVSGLVLLVPQLGSRVKLEKGELPTGIDVLIGDGPSSLRAYFTKLAEGAPPSWDAAQVGQALGALGFAAAASYSDLVSEGFPVPDSARDAPLPFASRATEVLVPSVPTQQPGEPGGAVPQRGGEPRSGGPEGEGRPVATPERGGSGKGAGGVAKKAVPAATSAAAYAAVTGMTHPPGAGTQGRGNPPPPTPIPSRQPPPASGSGQPQPASPPGAGQSGPPPSGFASPQGGYPQQGATAQQPGFAPQPGTARQPAGAGQPAGQQGSYAGPQGGYAGQPGGYAPQQGGGYGPPQGGFPLWRGQRATGAVEQRRRRKDLPIMGALLLAVIVLVIAIACTATTTRTTDKHEQTHTSVVEATTTSHTTDPTIPSTSAAPACFPLAPCPG</sequence>